<dbReference type="Pfam" id="PF03486">
    <property type="entry name" value="HI0933_like"/>
    <property type="match status" value="1"/>
</dbReference>
<sequence length="554" mass="58511">MACACVCGGSGGASASASAASRSRSHSRSHSRSCFHGSRFHGGFRGGFRGGLPHSLCSRRRSSLSRHYYSHFVPASCSFRRDGSSRSGSPSPSSSSSTSASSAFLSASHDDGDDSESESDENDESWSIAVIGAGPAGLFAAQTLAAHFGGHQGDREDRTRSARINVYERKSTPAMRLLLAGRGGLNVSHSEPYEAFAQKYTSSAANAAKRAVLDFGAGDGVRRWAKELGVETFEGTSGRIFPREMRATNLLRRWLARLDDAGVALQTRRKLVGFKCDDEYKKVHLHFVVDEKQEEHEVVKCDAAVLSLGGASWPGLGSDGAWSKWSDQVDVEPLRATNCGMQIAGGWSDYFVSKYAGAFIKNCRLTHAGSGSKSAGDLIITKLGVEGGPVYGLGDGVVRACPTEITADLRPALDVDQLTSKLMKPGKRSVSERLRRAGVSPVALPLLREVLGVETVSSIASDAHNLAKAIKAIPLRVASPMPLDRAISTAGGVRAGTDHGQVSEMTLALVGSPGVFVCGEQLDWTAPTGGYLLTASFATGAMAAHGVIAYLDAR</sequence>
<evidence type="ECO:0000259" key="5">
    <source>
        <dbReference type="Pfam" id="PF03486"/>
    </source>
</evidence>
<evidence type="ECO:0008006" key="8">
    <source>
        <dbReference type="Google" id="ProtNLM"/>
    </source>
</evidence>
<protein>
    <recommendedName>
        <fullName evidence="8">FAD/NAD(P)-binding domain-containing protein</fullName>
    </recommendedName>
</protein>
<dbReference type="SUPFAM" id="SSF51905">
    <property type="entry name" value="FAD/NAD(P)-binding domain"/>
    <property type="match status" value="1"/>
</dbReference>
<dbReference type="PANTHER" id="PTHR42887:SF1">
    <property type="entry name" value="BLR3961 PROTEIN"/>
    <property type="match status" value="1"/>
</dbReference>
<gene>
    <name evidence="7" type="ORF">PPRO1316_LOCUS3230</name>
</gene>
<feature type="domain" description="RsdA/BaiN/AoA(So)-like Rossmann fold-like" evidence="5">
    <location>
        <begin position="128"/>
        <end position="545"/>
    </location>
</feature>
<dbReference type="Pfam" id="PF22780">
    <property type="entry name" value="HI0933_like_1st"/>
    <property type="match status" value="1"/>
</dbReference>
<feature type="compositionally biased region" description="Low complexity" evidence="4">
    <location>
        <begin position="13"/>
        <end position="22"/>
    </location>
</feature>
<dbReference type="PANTHER" id="PTHR42887">
    <property type="entry name" value="OS12G0638800 PROTEIN"/>
    <property type="match status" value="1"/>
</dbReference>
<dbReference type="Gene3D" id="2.40.30.10">
    <property type="entry name" value="Translation factors"/>
    <property type="match status" value="1"/>
</dbReference>
<evidence type="ECO:0000256" key="2">
    <source>
        <dbReference type="ARBA" id="ARBA00022630"/>
    </source>
</evidence>
<dbReference type="SUPFAM" id="SSF160996">
    <property type="entry name" value="HI0933 insert domain-like"/>
    <property type="match status" value="1"/>
</dbReference>
<dbReference type="InterPro" id="IPR022460">
    <property type="entry name" value="Flavoprotein_PP4765"/>
</dbReference>
<feature type="domain" description="RsdA/BaiN/AoA(So)-like insert" evidence="6">
    <location>
        <begin position="335"/>
        <end position="488"/>
    </location>
</feature>
<dbReference type="Gene3D" id="3.50.50.60">
    <property type="entry name" value="FAD/NAD(P)-binding domain"/>
    <property type="match status" value="1"/>
</dbReference>
<reference evidence="7" key="1">
    <citation type="submission" date="2021-01" db="EMBL/GenBank/DDBJ databases">
        <authorList>
            <person name="Corre E."/>
            <person name="Pelletier E."/>
            <person name="Niang G."/>
            <person name="Scheremetjew M."/>
            <person name="Finn R."/>
            <person name="Kale V."/>
            <person name="Holt S."/>
            <person name="Cochrane G."/>
            <person name="Meng A."/>
            <person name="Brown T."/>
            <person name="Cohen L."/>
        </authorList>
    </citation>
    <scope>NUCLEOTIDE SEQUENCE</scope>
    <source>
        <strain evidence="7">RCC2336</strain>
    </source>
</reference>
<feature type="compositionally biased region" description="Low complexity" evidence="4">
    <location>
        <begin position="85"/>
        <end position="107"/>
    </location>
</feature>
<dbReference type="InterPro" id="IPR057661">
    <property type="entry name" value="RsdA/BaiN/AoA(So)_Rossmann"/>
</dbReference>
<dbReference type="NCBIfam" id="TIGR03862">
    <property type="entry name" value="flavo_PP4765"/>
    <property type="match status" value="1"/>
</dbReference>
<keyword evidence="2" id="KW-0285">Flavoprotein</keyword>
<feature type="compositionally biased region" description="Basic residues" evidence="4">
    <location>
        <begin position="23"/>
        <end position="33"/>
    </location>
</feature>
<dbReference type="InterPro" id="IPR023166">
    <property type="entry name" value="BaiN-like_dom_sf"/>
</dbReference>
<feature type="region of interest" description="Disordered" evidence="4">
    <location>
        <begin position="80"/>
        <end position="124"/>
    </location>
</feature>
<feature type="compositionally biased region" description="Acidic residues" evidence="4">
    <location>
        <begin position="111"/>
        <end position="124"/>
    </location>
</feature>
<name>A0A7S2Z0A4_9CHLO</name>
<evidence type="ECO:0000256" key="1">
    <source>
        <dbReference type="ARBA" id="ARBA00001974"/>
    </source>
</evidence>
<dbReference type="EMBL" id="HBHV01004679">
    <property type="protein sequence ID" value="CAE0014613.1"/>
    <property type="molecule type" value="Transcribed_RNA"/>
</dbReference>
<dbReference type="NCBIfam" id="TIGR00275">
    <property type="entry name" value="aminoacetone oxidase family FAD-binding enzyme"/>
    <property type="match status" value="1"/>
</dbReference>
<accession>A0A7S2Z0A4</accession>
<evidence type="ECO:0000256" key="4">
    <source>
        <dbReference type="SAM" id="MobiDB-lite"/>
    </source>
</evidence>
<evidence type="ECO:0000256" key="3">
    <source>
        <dbReference type="ARBA" id="ARBA00022827"/>
    </source>
</evidence>
<dbReference type="Gene3D" id="1.10.8.260">
    <property type="entry name" value="HI0933 insert domain-like"/>
    <property type="match status" value="1"/>
</dbReference>
<dbReference type="InterPro" id="IPR055178">
    <property type="entry name" value="RsdA/BaiN/AoA(So)-like_dom"/>
</dbReference>
<dbReference type="AlphaFoldDB" id="A0A7S2Z0A4"/>
<evidence type="ECO:0000259" key="6">
    <source>
        <dbReference type="Pfam" id="PF22780"/>
    </source>
</evidence>
<organism evidence="7">
    <name type="scientific">Pycnococcus provasolii</name>
    <dbReference type="NCBI Taxonomy" id="41880"/>
    <lineage>
        <taxon>Eukaryota</taxon>
        <taxon>Viridiplantae</taxon>
        <taxon>Chlorophyta</taxon>
        <taxon>Pseudoscourfieldiophyceae</taxon>
        <taxon>Pseudoscourfieldiales</taxon>
        <taxon>Pycnococcaceae</taxon>
        <taxon>Pycnococcus</taxon>
    </lineage>
</organism>
<evidence type="ECO:0000313" key="7">
    <source>
        <dbReference type="EMBL" id="CAE0014613.1"/>
    </source>
</evidence>
<feature type="region of interest" description="Disordered" evidence="4">
    <location>
        <begin position="7"/>
        <end position="33"/>
    </location>
</feature>
<dbReference type="InterPro" id="IPR036188">
    <property type="entry name" value="FAD/NAD-bd_sf"/>
</dbReference>
<dbReference type="InterPro" id="IPR004792">
    <property type="entry name" value="BaiN-like"/>
</dbReference>
<comment type="cofactor">
    <cofactor evidence="1">
        <name>FAD</name>
        <dbReference type="ChEBI" id="CHEBI:57692"/>
    </cofactor>
</comment>
<proteinExistence type="predicted"/>
<keyword evidence="3" id="KW-0274">FAD</keyword>